<feature type="transmembrane region" description="Helical" evidence="6">
    <location>
        <begin position="291"/>
        <end position="320"/>
    </location>
</feature>
<feature type="transmembrane region" description="Helical" evidence="6">
    <location>
        <begin position="171"/>
        <end position="193"/>
    </location>
</feature>
<evidence type="ECO:0000256" key="5">
    <source>
        <dbReference type="ARBA" id="ARBA00023136"/>
    </source>
</evidence>
<evidence type="ECO:0000256" key="6">
    <source>
        <dbReference type="SAM" id="Phobius"/>
    </source>
</evidence>
<reference evidence="7" key="1">
    <citation type="submission" date="2016-10" db="EMBL/GenBank/DDBJ databases">
        <authorList>
            <person name="de Groot N.N."/>
        </authorList>
    </citation>
    <scope>NUCLEOTIDE SEQUENCE</scope>
</reference>
<keyword evidence="2" id="KW-0813">Transport</keyword>
<keyword evidence="5 6" id="KW-0472">Membrane</keyword>
<dbReference type="PANTHER" id="PTHR42948">
    <property type="entry name" value="TRANSPORTER"/>
    <property type="match status" value="1"/>
</dbReference>
<evidence type="ECO:0000256" key="1">
    <source>
        <dbReference type="ARBA" id="ARBA00004141"/>
    </source>
</evidence>
<dbReference type="CDD" id="cd10336">
    <property type="entry name" value="SLC6sbd_Tyt1-Like"/>
    <property type="match status" value="1"/>
</dbReference>
<dbReference type="GO" id="GO:0016020">
    <property type="term" value="C:membrane"/>
    <property type="evidence" value="ECO:0007669"/>
    <property type="project" value="UniProtKB-SubCell"/>
</dbReference>
<dbReference type="NCBIfam" id="NF037979">
    <property type="entry name" value="Na_transp"/>
    <property type="match status" value="1"/>
</dbReference>
<keyword evidence="4 6" id="KW-1133">Transmembrane helix</keyword>
<dbReference type="InterPro" id="IPR000175">
    <property type="entry name" value="Na/ntran_symport"/>
</dbReference>
<feature type="transmembrane region" description="Helical" evidence="6">
    <location>
        <begin position="213"/>
        <end position="236"/>
    </location>
</feature>
<dbReference type="PRINTS" id="PR00176">
    <property type="entry name" value="NANEUSMPORT"/>
</dbReference>
<accession>A0A1W1E9X3</accession>
<feature type="transmembrane region" description="Helical" evidence="6">
    <location>
        <begin position="135"/>
        <end position="159"/>
    </location>
</feature>
<sequence>MAKARFSRIGFILAAAGAAVGLGNIWKFPYITGMYGGGAFVFVYLITVMMIGFSILAAEMFIGYKGGRDAVSSFELVAPEGKKSWKYAGFMFISGMTIMTFYSVVIGWIFHYIFLSLTGTLPSTMEMAKNTFDELVGLSPVTATLWHLLATLFVAAVLMGGIKAGIEKANLILMPMLMAILIGLLIYAMQFDGFGKALAFMFEPDWSKLNSEAIVRAVGHAFFTLSIGLGTMITYAASMSHKQSVFKAAFWVTFLDTLIALIAGVMLYSFIFQFDAQPGQGPGLVFKTLPIVLSQLGTTGTILAAIFFIGLAFAGLTSAISLTEPAVEYFIQRFRWSRLKAVTVNTSLYFIIGIGAILSYTKAYGATFSIGGTPFFDALEFSTDSILLPVGGLLIAIFVGYILPEHTREEMRKHHRVPVALYNVWRFSLRYIAPAAIIFMMLNNFGVIKI</sequence>
<dbReference type="PROSITE" id="PS50267">
    <property type="entry name" value="NA_NEUROTRAN_SYMP_3"/>
    <property type="match status" value="1"/>
</dbReference>
<dbReference type="EMBL" id="FPIB01000017">
    <property type="protein sequence ID" value="SFV90556.1"/>
    <property type="molecule type" value="Genomic_DNA"/>
</dbReference>
<feature type="transmembrane region" description="Helical" evidence="6">
    <location>
        <begin position="37"/>
        <end position="58"/>
    </location>
</feature>
<dbReference type="Pfam" id="PF00209">
    <property type="entry name" value="SNF"/>
    <property type="match status" value="2"/>
</dbReference>
<dbReference type="PROSITE" id="PS00610">
    <property type="entry name" value="NA_NEUROTRAN_SYMP_1"/>
    <property type="match status" value="1"/>
</dbReference>
<feature type="transmembrane region" description="Helical" evidence="6">
    <location>
        <begin position="341"/>
        <end position="361"/>
    </location>
</feature>
<feature type="transmembrane region" description="Helical" evidence="6">
    <location>
        <begin position="90"/>
        <end position="115"/>
    </location>
</feature>
<dbReference type="InterPro" id="IPR047218">
    <property type="entry name" value="YocR/YhdH-like"/>
</dbReference>
<dbReference type="AlphaFoldDB" id="A0A1W1E9X3"/>
<dbReference type="PANTHER" id="PTHR42948:SF1">
    <property type="entry name" value="TRANSPORTER"/>
    <property type="match status" value="1"/>
</dbReference>
<name>A0A1W1E9X3_9ZZZZ</name>
<feature type="transmembrane region" description="Helical" evidence="6">
    <location>
        <begin position="381"/>
        <end position="403"/>
    </location>
</feature>
<protein>
    <submittedName>
        <fullName evidence="7">Sodium-dependent transporter</fullName>
    </submittedName>
</protein>
<evidence type="ECO:0000256" key="4">
    <source>
        <dbReference type="ARBA" id="ARBA00022989"/>
    </source>
</evidence>
<dbReference type="InterPro" id="IPR037272">
    <property type="entry name" value="SNS_sf"/>
</dbReference>
<feature type="transmembrane region" description="Helical" evidence="6">
    <location>
        <begin position="424"/>
        <end position="442"/>
    </location>
</feature>
<dbReference type="SUPFAM" id="SSF161070">
    <property type="entry name" value="SNF-like"/>
    <property type="match status" value="1"/>
</dbReference>
<evidence type="ECO:0000256" key="2">
    <source>
        <dbReference type="ARBA" id="ARBA00022448"/>
    </source>
</evidence>
<keyword evidence="3 6" id="KW-0812">Transmembrane</keyword>
<evidence type="ECO:0000313" key="7">
    <source>
        <dbReference type="EMBL" id="SFV90556.1"/>
    </source>
</evidence>
<gene>
    <name evidence="7" type="ORF">MNB_SV-4-881</name>
</gene>
<evidence type="ECO:0000256" key="3">
    <source>
        <dbReference type="ARBA" id="ARBA00022692"/>
    </source>
</evidence>
<proteinExistence type="predicted"/>
<organism evidence="7">
    <name type="scientific">hydrothermal vent metagenome</name>
    <dbReference type="NCBI Taxonomy" id="652676"/>
    <lineage>
        <taxon>unclassified sequences</taxon>
        <taxon>metagenomes</taxon>
        <taxon>ecological metagenomes</taxon>
    </lineage>
</organism>
<comment type="subcellular location">
    <subcellularLocation>
        <location evidence="1">Membrane</location>
        <topology evidence="1">Multi-pass membrane protein</topology>
    </subcellularLocation>
</comment>
<feature type="transmembrane region" description="Helical" evidence="6">
    <location>
        <begin position="248"/>
        <end position="271"/>
    </location>
</feature>